<dbReference type="Proteomes" id="UP000177126">
    <property type="component" value="Unassembled WGS sequence"/>
</dbReference>
<proteinExistence type="predicted"/>
<organism evidence="2 3">
    <name type="scientific">Candidatus Portnoybacteria bacterium RIFCSPLOWO2_02_FULL_39_11</name>
    <dbReference type="NCBI Taxonomy" id="1802001"/>
    <lineage>
        <taxon>Bacteria</taxon>
        <taxon>Candidatus Portnoyibacteriota</taxon>
    </lineage>
</organism>
<comment type="caution">
    <text evidence="2">The sequence shown here is derived from an EMBL/GenBank/DDBJ whole genome shotgun (WGS) entry which is preliminary data.</text>
</comment>
<evidence type="ECO:0000313" key="3">
    <source>
        <dbReference type="Proteomes" id="UP000177126"/>
    </source>
</evidence>
<dbReference type="AlphaFoldDB" id="A0A1G2FU69"/>
<gene>
    <name evidence="2" type="ORF">A3B04_00030</name>
</gene>
<dbReference type="Pfam" id="PF12647">
    <property type="entry name" value="RNHCP"/>
    <property type="match status" value="1"/>
</dbReference>
<name>A0A1G2FU69_9BACT</name>
<feature type="domain" description="RNHCP" evidence="1">
    <location>
        <begin position="11"/>
        <end position="93"/>
    </location>
</feature>
<dbReference type="EMBL" id="MHNF01000018">
    <property type="protein sequence ID" value="OGZ41160.1"/>
    <property type="molecule type" value="Genomic_DNA"/>
</dbReference>
<sequence>MQSKKFQRKIEDFICAKCGAKAEGTGYTDHCPNCLWSKHVDINPGDRRAECFGLMEPVGVEIKGSEKIIYYQCQQCGFKHRVKAAAEDNFEEIIKLTEEGI</sequence>
<accession>A0A1G2FU69</accession>
<protein>
    <recommendedName>
        <fullName evidence="1">RNHCP domain-containing protein</fullName>
    </recommendedName>
</protein>
<reference evidence="2 3" key="1">
    <citation type="journal article" date="2016" name="Nat. Commun.">
        <title>Thousands of microbial genomes shed light on interconnected biogeochemical processes in an aquifer system.</title>
        <authorList>
            <person name="Anantharaman K."/>
            <person name="Brown C.T."/>
            <person name="Hug L.A."/>
            <person name="Sharon I."/>
            <person name="Castelle C.J."/>
            <person name="Probst A.J."/>
            <person name="Thomas B.C."/>
            <person name="Singh A."/>
            <person name="Wilkins M.J."/>
            <person name="Karaoz U."/>
            <person name="Brodie E.L."/>
            <person name="Williams K.H."/>
            <person name="Hubbard S.S."/>
            <person name="Banfield J.F."/>
        </authorList>
    </citation>
    <scope>NUCLEOTIDE SEQUENCE [LARGE SCALE GENOMIC DNA]</scope>
</reference>
<evidence type="ECO:0000313" key="2">
    <source>
        <dbReference type="EMBL" id="OGZ41160.1"/>
    </source>
</evidence>
<dbReference type="InterPro" id="IPR024439">
    <property type="entry name" value="RNHCP"/>
</dbReference>
<evidence type="ECO:0000259" key="1">
    <source>
        <dbReference type="Pfam" id="PF12647"/>
    </source>
</evidence>